<accession>A0A1E5CLY9</accession>
<comment type="caution">
    <text evidence="2">The sequence shown here is derived from an EMBL/GenBank/DDBJ whole genome shotgun (WGS) entry which is preliminary data.</text>
</comment>
<dbReference type="Proteomes" id="UP000094165">
    <property type="component" value="Unassembled WGS sequence"/>
</dbReference>
<dbReference type="RefSeq" id="WP_017053523.1">
    <property type="nucleotide sequence ID" value="NZ_AJYW02000309.1"/>
</dbReference>
<dbReference type="EMBL" id="AJYW02000309">
    <property type="protein sequence ID" value="OEE70465.1"/>
    <property type="molecule type" value="Genomic_DNA"/>
</dbReference>
<feature type="transmembrane region" description="Helical" evidence="1">
    <location>
        <begin position="53"/>
        <end position="68"/>
    </location>
</feature>
<name>A0A1E5CLY9_9VIBR</name>
<gene>
    <name evidence="2" type="ORF">A130_08845</name>
</gene>
<evidence type="ECO:0000256" key="1">
    <source>
        <dbReference type="SAM" id="Phobius"/>
    </source>
</evidence>
<keyword evidence="1" id="KW-0812">Transmembrane</keyword>
<evidence type="ECO:0000313" key="3">
    <source>
        <dbReference type="Proteomes" id="UP000094165"/>
    </source>
</evidence>
<evidence type="ECO:0008006" key="4">
    <source>
        <dbReference type="Google" id="ProtNLM"/>
    </source>
</evidence>
<keyword evidence="1" id="KW-0472">Membrane</keyword>
<sequence length="206" mass="23768">MEFDWVEWFGYLASLVVLVSLTMTSIIKLRVINFIGCLLFAAFAYFIDSYPTMLMNLGIAGINVYYLYKISHTKEKFKLISASVGSEYFEHFITANREDIERQISTEELKSADTAFYMLRNNSIAGLLVGKREQNGVLNVLLDYVTLEYRDFKIGQYYFKTHPDVIKSRGFNSLHAHANSDEHRTYLEAVGFLPSDADDQLFIKYL</sequence>
<organism evidence="2 3">
    <name type="scientific">Vibrio genomosp. F6 str. FF-238</name>
    <dbReference type="NCBI Taxonomy" id="1191298"/>
    <lineage>
        <taxon>Bacteria</taxon>
        <taxon>Pseudomonadati</taxon>
        <taxon>Pseudomonadota</taxon>
        <taxon>Gammaproteobacteria</taxon>
        <taxon>Vibrionales</taxon>
        <taxon>Vibrionaceae</taxon>
        <taxon>Vibrio</taxon>
    </lineage>
</organism>
<reference evidence="2 3" key="1">
    <citation type="journal article" date="2012" name="Science">
        <title>Ecological populations of bacteria act as socially cohesive units of antibiotic production and resistance.</title>
        <authorList>
            <person name="Cordero O.X."/>
            <person name="Wildschutte H."/>
            <person name="Kirkup B."/>
            <person name="Proehl S."/>
            <person name="Ngo L."/>
            <person name="Hussain F."/>
            <person name="Le Roux F."/>
            <person name="Mincer T."/>
            <person name="Polz M.F."/>
        </authorList>
    </citation>
    <scope>NUCLEOTIDE SEQUENCE [LARGE SCALE GENOMIC DNA]</scope>
    <source>
        <strain evidence="2 3">FF-238</strain>
    </source>
</reference>
<dbReference type="AlphaFoldDB" id="A0A1E5CLY9"/>
<evidence type="ECO:0000313" key="2">
    <source>
        <dbReference type="EMBL" id="OEE70465.1"/>
    </source>
</evidence>
<feature type="transmembrane region" description="Helical" evidence="1">
    <location>
        <begin position="6"/>
        <end position="24"/>
    </location>
</feature>
<feature type="transmembrane region" description="Helical" evidence="1">
    <location>
        <begin position="31"/>
        <end position="47"/>
    </location>
</feature>
<protein>
    <recommendedName>
        <fullName evidence="4">YgjV family protein</fullName>
    </recommendedName>
</protein>
<proteinExistence type="predicted"/>
<keyword evidence="3" id="KW-1185">Reference proteome</keyword>
<keyword evidence="1" id="KW-1133">Transmembrane helix</keyword>